<keyword evidence="4 8" id="KW-0472">Membrane</keyword>
<comment type="subcellular location">
    <subcellularLocation>
        <location evidence="2 8">Cell outer membrane</location>
        <topology evidence="2 8">Lipid-anchor</topology>
    </subcellularLocation>
</comment>
<gene>
    <name evidence="9" type="ORF">BCD_1624</name>
</gene>
<evidence type="ECO:0000256" key="8">
    <source>
        <dbReference type="RuleBase" id="RU363105"/>
    </source>
</evidence>
<dbReference type="EMBL" id="CP004331">
    <property type="protein sequence ID" value="AHH07690.1"/>
    <property type="molecule type" value="Genomic_DNA"/>
</dbReference>
<keyword evidence="5 8" id="KW-0564">Palmitate</keyword>
<dbReference type="Pfam" id="PF00921">
    <property type="entry name" value="Lipoprotein_2"/>
    <property type="match status" value="1"/>
</dbReference>
<evidence type="ECO:0000256" key="3">
    <source>
        <dbReference type="ARBA" id="ARBA00022729"/>
    </source>
</evidence>
<proteinExistence type="predicted"/>
<evidence type="ECO:0000313" key="9">
    <source>
        <dbReference type="EMBL" id="AHH07690.1"/>
    </source>
</evidence>
<protein>
    <recommendedName>
        <fullName evidence="8">Variable large protein</fullName>
    </recommendedName>
</protein>
<name>W5SLC8_9SPIR</name>
<keyword evidence="7 8" id="KW-0449">Lipoprotein</keyword>
<dbReference type="InterPro" id="IPR000680">
    <property type="entry name" value="Borrelia_lipo"/>
</dbReference>
<evidence type="ECO:0000256" key="7">
    <source>
        <dbReference type="ARBA" id="ARBA00023288"/>
    </source>
</evidence>
<dbReference type="AlphaFoldDB" id="W5SLC8"/>
<accession>W5SLC8</accession>
<keyword evidence="6 8" id="KW-0998">Cell outer membrane</keyword>
<comment type="function">
    <text evidence="1 8">The Vlp and Vsp proteins are antigenically distinct proteins, only one vlp or vsp gene is transcriptionally active at any one time. Switching between these genes is a mechanism of host immune response evasion.</text>
</comment>
<evidence type="ECO:0000256" key="2">
    <source>
        <dbReference type="ARBA" id="ARBA00004459"/>
    </source>
</evidence>
<evidence type="ECO:0000256" key="4">
    <source>
        <dbReference type="ARBA" id="ARBA00023136"/>
    </source>
</evidence>
<geneLocation type="plasmid" evidence="9">
    <name>unnamed</name>
</geneLocation>
<organism evidence="9">
    <name type="scientific">Borrelia crocidurae DOU</name>
    <dbReference type="NCBI Taxonomy" id="1293575"/>
    <lineage>
        <taxon>Bacteria</taxon>
        <taxon>Pseudomonadati</taxon>
        <taxon>Spirochaetota</taxon>
        <taxon>Spirochaetia</taxon>
        <taxon>Spirochaetales</taxon>
        <taxon>Borreliaceae</taxon>
        <taxon>Borrelia</taxon>
    </lineage>
</organism>
<evidence type="ECO:0000256" key="1">
    <source>
        <dbReference type="ARBA" id="ARBA00003932"/>
    </source>
</evidence>
<sequence length="155" mass="16194">MVKVIQKLLKQEKMKIRRLVSYLVKNLMLLIATDSVSSAASASIGGISGIDILQAIAKSDMTSNQSKIETAKSASDIAAAAKEDTKTLNEAKKDAIIAAGISLRAMAKDGKFAAKNDDKAPFAINGAAASAANKTLSALIMAIRNSVDSGIKKDK</sequence>
<keyword evidence="3" id="KW-0732">Signal</keyword>
<dbReference type="GO" id="GO:0009279">
    <property type="term" value="C:cell outer membrane"/>
    <property type="evidence" value="ECO:0007669"/>
    <property type="project" value="UniProtKB-SubCell"/>
</dbReference>
<evidence type="ECO:0000256" key="6">
    <source>
        <dbReference type="ARBA" id="ARBA00023237"/>
    </source>
</evidence>
<evidence type="ECO:0000256" key="5">
    <source>
        <dbReference type="ARBA" id="ARBA00023139"/>
    </source>
</evidence>
<dbReference type="SUPFAM" id="SSF74748">
    <property type="entry name" value="Variable surface antigen VlsE"/>
    <property type="match status" value="1"/>
</dbReference>
<reference evidence="9" key="1">
    <citation type="submission" date="2013-02" db="EMBL/GenBank/DDBJ databases">
        <title>Comparative genomics of Borrelia species.</title>
        <authorList>
            <person name="Schwan T.G."/>
            <person name="Raffel S.J."/>
            <person name="Porcella S.F."/>
        </authorList>
    </citation>
    <scope>NUCLEOTIDE SEQUENCE</scope>
    <source>
        <strain evidence="9">DOU</strain>
        <plasmid evidence="9">unnamed</plasmid>
    </source>
</reference>
<dbReference type="HOGENOM" id="CLU_123744_2_0_12"/>
<keyword evidence="9" id="KW-0614">Plasmid</keyword>